<name>A0ACC3APN4_9EURO</name>
<reference evidence="1 2" key="1">
    <citation type="journal article" date="2023" name="ACS Omega">
        <title>Identification of the Neoaspergillic Acid Biosynthesis Gene Cluster by Establishing an In Vitro CRISPR-Ribonucleoprotein Genetic System in Aspergillus melleus.</title>
        <authorList>
            <person name="Yuan B."/>
            <person name="Grau M.F."/>
            <person name="Murata R.M."/>
            <person name="Torok T."/>
            <person name="Venkateswaran K."/>
            <person name="Stajich J.E."/>
            <person name="Wang C.C.C."/>
        </authorList>
    </citation>
    <scope>NUCLEOTIDE SEQUENCE [LARGE SCALE GENOMIC DNA]</scope>
    <source>
        <strain evidence="1 2">IMV 1140</strain>
    </source>
</reference>
<evidence type="ECO:0000313" key="1">
    <source>
        <dbReference type="EMBL" id="KAK1139534.1"/>
    </source>
</evidence>
<proteinExistence type="predicted"/>
<protein>
    <submittedName>
        <fullName evidence="1">Uncharacterized protein</fullName>
    </submittedName>
</protein>
<gene>
    <name evidence="1" type="ORF">N8T08_000674</name>
</gene>
<dbReference type="Proteomes" id="UP001177260">
    <property type="component" value="Unassembled WGS sequence"/>
</dbReference>
<organism evidence="1 2">
    <name type="scientific">Aspergillus melleus</name>
    <dbReference type="NCBI Taxonomy" id="138277"/>
    <lineage>
        <taxon>Eukaryota</taxon>
        <taxon>Fungi</taxon>
        <taxon>Dikarya</taxon>
        <taxon>Ascomycota</taxon>
        <taxon>Pezizomycotina</taxon>
        <taxon>Eurotiomycetes</taxon>
        <taxon>Eurotiomycetidae</taxon>
        <taxon>Eurotiales</taxon>
        <taxon>Aspergillaceae</taxon>
        <taxon>Aspergillus</taxon>
        <taxon>Aspergillus subgen. Circumdati</taxon>
    </lineage>
</organism>
<dbReference type="EMBL" id="JAOPJF010000105">
    <property type="protein sequence ID" value="KAK1139534.1"/>
    <property type="molecule type" value="Genomic_DNA"/>
</dbReference>
<accession>A0ACC3APN4</accession>
<keyword evidence="2" id="KW-1185">Reference proteome</keyword>
<evidence type="ECO:0000313" key="2">
    <source>
        <dbReference type="Proteomes" id="UP001177260"/>
    </source>
</evidence>
<sequence length="1627" mass="185112">MKRMDLNFNVNGGGYLVCQQLHAEIDPDQDAGTWYGLRSRIVMRETSNCMQRIVVVPIGFPRYRRHGPHVLVDVMNDARLTAKRFYYPKHLKHQQQVFWDKDLTVAIQSDLYRPIIEAVATQLERLKPFALDGCYHLQLEEGGVSYLRDRSHLRRRNFEPGEFRIDGLAQSADASYPARHRREPSIGRKNVYEIVYNLIHRPSNIQVPSSLAKFFDQAAWIMGRTGIFNKSSLSEVLEVDMIQEWGPLTELCRQYSEEQYGTMFKLATIAFSKNVNMDLLRTLAAICIYDDLRAFRIPAHAEYFDIELKSRPSLQSIKNKIHPLEVSSDTLQQVIREKGVHSSTILEKFDALFRQQTHQFAKGILKQWPCGSVVSPQTLKALVDEMMASPSGEKQAYACDLKKSVEALEGYQAHQGPSVRLISLDKMEGKVSKVRHAVEQQLSALVDSLTKFDVRYKWLCAGQLWPGMTPVTMLQHLRSSNRQYFGPGMKKALLDYGVSITQFQQLLRICDAIKKSDSQRSRDEYENIGHENWKPEDYPDWLLMEIDGNILIRKKQVDVALATILPASGSNSVLQMNMGQGKTSVVMPMALCVLSNGKTLGRMIVPKSLLLQTTQTIQSRLGDLVGREVLHIPFTRKSPVEPAAIQEYRLLHEEILQKSGIILTLPEHFLSLKLSGFQCLSDSKLNSAGAILSTDSWLRCVCRDVIDESDLSLAPKTQLIYPSGSQLSLDGHPHRWRMAHALLGMVEEQLADLERNFPGSIDVVRRPNGGFPLIYILRSDVEEALYTKLVSYLCSGKTNILPCIQPPDQRAVKEFMCNAKAEQSVCEDAVQIFSDNPVALKNLHLLRGMICHEILLLCLKKRWNVQYGLHPARSPIAVPFHAKGVPSEQAEWGHPDVAILLTCLAFTMTGYQSTREYDRWGAYAPSLPDSLRHWNLISIDDDMQVREIWAYLRYGVIIINYFLDHCVFPVHAKQFSQRLQLSGWDIPMLSTQEAGSKMLTTGFSGTNDDRFLLPLTIRQNDLAALSHTNAEVLSYLLHPRNRSYDVAAHKNGKHLSEEEFIRKLFHMNIRILIDAGAHILELDNQALARKWLEIDHRAPAAVYFDRGSKPWVMDRNYKEVPLLASSFANDLDKCLVFLDEAHTRGTDLKFPPSSRGALTLSLGQTKDHTVQAAMRLRQLGTSQSVVFIAAPEVHRSILDLRRKSFTDAIDSADVIAWLLEQTCCQQQQLKSLYLAQGYDFCRRTNAAFVNDGFLTNTEHRKALLDTLLQKEEHSLEAIYRPKRKLKTFTSGQYMYPAIAKFGLDLDNQRHGHDEFSATASTLALAFAEVEQERECMLHVEEVREIQRPTRLPHYSFPGLHESIEIFVLTGHLRRTAGHEAAFTALRRTTLGKKHRLRIEQRSRLFVSDEFTKTILLQKGSRWREDFLRPIHWILWAPSTSTAIILIPEEAERVLSIIRAQYRSPMQHSPTHLLVYAAPSAKSMLHFNSLDFYAYPTLPKGHTFPTSLKIELGLLSGRLFFSYHEYVEIRDYLGQGTAHHSDSEGENSSQGTMQRVISTTNDDRFLAFLQEWLSVTRKGGEYSHTPMGQRTAVEMDNSTPKSWSLKLDAVKGEDNEDGDDDILSDCDI</sequence>
<comment type="caution">
    <text evidence="1">The sequence shown here is derived from an EMBL/GenBank/DDBJ whole genome shotgun (WGS) entry which is preliminary data.</text>
</comment>